<dbReference type="InterPro" id="IPR000182">
    <property type="entry name" value="GNAT_dom"/>
</dbReference>
<dbReference type="Gene3D" id="3.40.630.30">
    <property type="match status" value="1"/>
</dbReference>
<reference evidence="2 3" key="1">
    <citation type="submission" date="2018-04" db="EMBL/GenBank/DDBJ databases">
        <title>Genomic Encyclopedia of Type Strains, Phase IV (KMG-IV): sequencing the most valuable type-strain genomes for metagenomic binning, comparative biology and taxonomic classification.</title>
        <authorList>
            <person name="Goeker M."/>
        </authorList>
    </citation>
    <scope>NUCLEOTIDE SEQUENCE [LARGE SCALE GENOMIC DNA]</scope>
    <source>
        <strain evidence="2 3">DSM 100231</strain>
    </source>
</reference>
<dbReference type="InterPro" id="IPR016181">
    <property type="entry name" value="Acyl_CoA_acyltransferase"/>
</dbReference>
<dbReference type="PROSITE" id="PS51186">
    <property type="entry name" value="GNAT"/>
    <property type="match status" value="1"/>
</dbReference>
<name>A0A2U1B2P2_9BACT</name>
<keyword evidence="2" id="KW-0808">Transferase</keyword>
<dbReference type="AlphaFoldDB" id="A0A2U1B2P2"/>
<dbReference type="SUPFAM" id="SSF55729">
    <property type="entry name" value="Acyl-CoA N-acyltransferases (Nat)"/>
    <property type="match status" value="1"/>
</dbReference>
<gene>
    <name evidence="2" type="ORF">C8E01_102116</name>
</gene>
<dbReference type="GO" id="GO:0016747">
    <property type="term" value="F:acyltransferase activity, transferring groups other than amino-acyl groups"/>
    <property type="evidence" value="ECO:0007669"/>
    <property type="project" value="InterPro"/>
</dbReference>
<dbReference type="Pfam" id="PF00583">
    <property type="entry name" value="Acetyltransf_1"/>
    <property type="match status" value="1"/>
</dbReference>
<dbReference type="EMBL" id="QEKI01000002">
    <property type="protein sequence ID" value="PVY42940.1"/>
    <property type="molecule type" value="Genomic_DNA"/>
</dbReference>
<evidence type="ECO:0000259" key="1">
    <source>
        <dbReference type="PROSITE" id="PS51186"/>
    </source>
</evidence>
<comment type="caution">
    <text evidence="2">The sequence shown here is derived from an EMBL/GenBank/DDBJ whole genome shotgun (WGS) entry which is preliminary data.</text>
</comment>
<dbReference type="CDD" id="cd04301">
    <property type="entry name" value="NAT_SF"/>
    <property type="match status" value="1"/>
</dbReference>
<evidence type="ECO:0000313" key="3">
    <source>
        <dbReference type="Proteomes" id="UP000245466"/>
    </source>
</evidence>
<organism evidence="2 3">
    <name type="scientific">Pontibacter virosus</name>
    <dbReference type="NCBI Taxonomy" id="1765052"/>
    <lineage>
        <taxon>Bacteria</taxon>
        <taxon>Pseudomonadati</taxon>
        <taxon>Bacteroidota</taxon>
        <taxon>Cytophagia</taxon>
        <taxon>Cytophagales</taxon>
        <taxon>Hymenobacteraceae</taxon>
        <taxon>Pontibacter</taxon>
    </lineage>
</organism>
<dbReference type="RefSeq" id="WP_243409409.1">
    <property type="nucleotide sequence ID" value="NZ_QEKI01000002.1"/>
</dbReference>
<proteinExistence type="predicted"/>
<keyword evidence="3" id="KW-1185">Reference proteome</keyword>
<feature type="domain" description="N-acetyltransferase" evidence="1">
    <location>
        <begin position="18"/>
        <end position="188"/>
    </location>
</feature>
<dbReference type="Proteomes" id="UP000245466">
    <property type="component" value="Unassembled WGS sequence"/>
</dbReference>
<protein>
    <submittedName>
        <fullName evidence="2">Acetyltransferase (GNAT) family protein</fullName>
    </submittedName>
</protein>
<accession>A0A2U1B2P2</accession>
<evidence type="ECO:0000313" key="2">
    <source>
        <dbReference type="EMBL" id="PVY42940.1"/>
    </source>
</evidence>
<sequence>MQYIGSNNFYFRRYMTDIAISPCLLADLTDLREIAIEAYNDHYTYLWHDGGAWYLNRCFSEEVLRDDLAHPNASYFMIQYKDEPVGFMKYNKNKALEGYTDEECLELERLYLVDRASGIGIGKLAVDFTVQYALESGKRVVWLKAMDSSRSVDFYEQNGFVRWGTDELDFEQMKEIYRGMVIMKRDIA</sequence>